<dbReference type="PANTHER" id="PTHR30098">
    <property type="entry name" value="LEUCYL/PHENYLALANYL-TRNA--PROTEIN TRANSFERASE"/>
    <property type="match status" value="1"/>
</dbReference>
<comment type="subcellular location">
    <subcellularLocation>
        <location evidence="4">Cytoplasm</location>
    </subcellularLocation>
</comment>
<comment type="catalytic activity">
    <reaction evidence="4">
        <text>N-terminal L-lysyl-[protein] + L-leucyl-tRNA(Leu) = N-terminal L-leucyl-L-lysyl-[protein] + tRNA(Leu) + H(+)</text>
        <dbReference type="Rhea" id="RHEA:12340"/>
        <dbReference type="Rhea" id="RHEA-COMP:9613"/>
        <dbReference type="Rhea" id="RHEA-COMP:9622"/>
        <dbReference type="Rhea" id="RHEA-COMP:12670"/>
        <dbReference type="Rhea" id="RHEA-COMP:12671"/>
        <dbReference type="ChEBI" id="CHEBI:15378"/>
        <dbReference type="ChEBI" id="CHEBI:65249"/>
        <dbReference type="ChEBI" id="CHEBI:78442"/>
        <dbReference type="ChEBI" id="CHEBI:78494"/>
        <dbReference type="ChEBI" id="CHEBI:133043"/>
        <dbReference type="EC" id="2.3.2.6"/>
    </reaction>
</comment>
<dbReference type="GO" id="GO:0005737">
    <property type="term" value="C:cytoplasm"/>
    <property type="evidence" value="ECO:0007669"/>
    <property type="project" value="UniProtKB-SubCell"/>
</dbReference>
<reference evidence="5 6" key="1">
    <citation type="submission" date="2020-01" db="EMBL/GenBank/DDBJ databases">
        <authorList>
            <person name="Kim M.K."/>
        </authorList>
    </citation>
    <scope>NUCLEOTIDE SEQUENCE [LARGE SCALE GENOMIC DNA]</scope>
    <source>
        <strain evidence="5 6">172606-1</strain>
    </source>
</reference>
<evidence type="ECO:0000313" key="5">
    <source>
        <dbReference type="EMBL" id="QHT66842.1"/>
    </source>
</evidence>
<dbReference type="InterPro" id="IPR016181">
    <property type="entry name" value="Acyl_CoA_acyltransferase"/>
</dbReference>
<evidence type="ECO:0000313" key="6">
    <source>
        <dbReference type="Proteomes" id="UP000480178"/>
    </source>
</evidence>
<comment type="similarity">
    <text evidence="4">Belongs to the L/F-transferase family.</text>
</comment>
<dbReference type="AlphaFoldDB" id="A0A6C0GGI0"/>
<keyword evidence="1 4" id="KW-0963">Cytoplasm</keyword>
<comment type="function">
    <text evidence="4">Functions in the N-end rule pathway of protein degradation where it conjugates Leu, Phe and, less efficiently, Met from aminoacyl-tRNAs to the N-termini of proteins containing an N-terminal arginine or lysine.</text>
</comment>
<comment type="catalytic activity">
    <reaction evidence="4">
        <text>L-phenylalanyl-tRNA(Phe) + an N-terminal L-alpha-aminoacyl-[protein] = an N-terminal L-phenylalanyl-L-alpha-aminoacyl-[protein] + tRNA(Phe)</text>
        <dbReference type="Rhea" id="RHEA:43632"/>
        <dbReference type="Rhea" id="RHEA-COMP:9668"/>
        <dbReference type="Rhea" id="RHEA-COMP:9699"/>
        <dbReference type="Rhea" id="RHEA-COMP:10636"/>
        <dbReference type="Rhea" id="RHEA-COMP:10637"/>
        <dbReference type="ChEBI" id="CHEBI:78442"/>
        <dbReference type="ChEBI" id="CHEBI:78531"/>
        <dbReference type="ChEBI" id="CHEBI:78597"/>
        <dbReference type="ChEBI" id="CHEBI:83561"/>
        <dbReference type="EC" id="2.3.2.6"/>
    </reaction>
</comment>
<dbReference type="InterPro" id="IPR042203">
    <property type="entry name" value="Leu/Phe-tRNA_Trfase_C"/>
</dbReference>
<keyword evidence="6" id="KW-1185">Reference proteome</keyword>
<name>A0A6C0GGI0_9BACT</name>
<dbReference type="EC" id="2.3.2.6" evidence="4"/>
<accession>A0A6C0GGI0</accession>
<sequence>MSYKHILTADQLLYGYVNGIFPMAEGKHGKIYWYASDPRAIIPIYSYKPSRSLRPVINQGIFNIRFDTCFEQVIRYCAAPRQNDDNTWISEEIVRAYTELHQLGYAHSVEAFVGNELAGGLYGVALGAAFFGESMFHLKNNASKVAFYYLIEQLKKQGFELLDTQFINDNVQRYGAIEIPQAEYMDLLKKALSRQISFL</sequence>
<dbReference type="RefSeq" id="WP_162442894.1">
    <property type="nucleotide sequence ID" value="NZ_CP048222.1"/>
</dbReference>
<comment type="catalytic activity">
    <reaction evidence="4">
        <text>N-terminal L-arginyl-[protein] + L-leucyl-tRNA(Leu) = N-terminal L-leucyl-L-arginyl-[protein] + tRNA(Leu) + H(+)</text>
        <dbReference type="Rhea" id="RHEA:50416"/>
        <dbReference type="Rhea" id="RHEA-COMP:9613"/>
        <dbReference type="Rhea" id="RHEA-COMP:9622"/>
        <dbReference type="Rhea" id="RHEA-COMP:12672"/>
        <dbReference type="Rhea" id="RHEA-COMP:12673"/>
        <dbReference type="ChEBI" id="CHEBI:15378"/>
        <dbReference type="ChEBI" id="CHEBI:64719"/>
        <dbReference type="ChEBI" id="CHEBI:78442"/>
        <dbReference type="ChEBI" id="CHEBI:78494"/>
        <dbReference type="ChEBI" id="CHEBI:133044"/>
        <dbReference type="EC" id="2.3.2.6"/>
    </reaction>
</comment>
<evidence type="ECO:0000256" key="3">
    <source>
        <dbReference type="ARBA" id="ARBA00023315"/>
    </source>
</evidence>
<dbReference type="Pfam" id="PF03588">
    <property type="entry name" value="Leu_Phe_trans"/>
    <property type="match status" value="1"/>
</dbReference>
<dbReference type="SUPFAM" id="SSF55729">
    <property type="entry name" value="Acyl-CoA N-acyltransferases (Nat)"/>
    <property type="match status" value="1"/>
</dbReference>
<dbReference type="NCBIfam" id="TIGR00667">
    <property type="entry name" value="aat"/>
    <property type="match status" value="1"/>
</dbReference>
<dbReference type="GO" id="GO:0030163">
    <property type="term" value="P:protein catabolic process"/>
    <property type="evidence" value="ECO:0007669"/>
    <property type="project" value="UniProtKB-UniRule"/>
</dbReference>
<dbReference type="InterPro" id="IPR004616">
    <property type="entry name" value="Leu/Phe-tRNA_Trfase"/>
</dbReference>
<evidence type="ECO:0000256" key="2">
    <source>
        <dbReference type="ARBA" id="ARBA00022679"/>
    </source>
</evidence>
<proteinExistence type="inferred from homology"/>
<dbReference type="HAMAP" id="MF_00688">
    <property type="entry name" value="Leu_Phe_trans"/>
    <property type="match status" value="1"/>
</dbReference>
<keyword evidence="2 4" id="KW-0808">Transferase</keyword>
<protein>
    <recommendedName>
        <fullName evidence="4">Leucyl/phenylalanyl-tRNA--protein transferase</fullName>
        <ecNumber evidence="4">2.3.2.6</ecNumber>
    </recommendedName>
    <alternativeName>
        <fullName evidence="4">L/F-transferase</fullName>
    </alternativeName>
    <alternativeName>
        <fullName evidence="4">Leucyltransferase</fullName>
    </alternativeName>
    <alternativeName>
        <fullName evidence="4">Phenyalanyltransferase</fullName>
    </alternativeName>
</protein>
<evidence type="ECO:0000256" key="4">
    <source>
        <dbReference type="HAMAP-Rule" id="MF_00688"/>
    </source>
</evidence>
<dbReference type="GO" id="GO:0008914">
    <property type="term" value="F:leucyl-tRNA--protein transferase activity"/>
    <property type="evidence" value="ECO:0007669"/>
    <property type="project" value="UniProtKB-UniRule"/>
</dbReference>
<gene>
    <name evidence="4" type="primary">aat</name>
    <name evidence="5" type="ORF">GXP67_09310</name>
</gene>
<dbReference type="Proteomes" id="UP000480178">
    <property type="component" value="Chromosome"/>
</dbReference>
<keyword evidence="3 4" id="KW-0012">Acyltransferase</keyword>
<dbReference type="PANTHER" id="PTHR30098:SF2">
    <property type="entry name" value="LEUCYL_PHENYLALANYL-TRNA--PROTEIN TRANSFERASE"/>
    <property type="match status" value="1"/>
</dbReference>
<dbReference type="KEGG" id="rhoz:GXP67_09310"/>
<evidence type="ECO:0000256" key="1">
    <source>
        <dbReference type="ARBA" id="ARBA00022490"/>
    </source>
</evidence>
<dbReference type="EMBL" id="CP048222">
    <property type="protein sequence ID" value="QHT66842.1"/>
    <property type="molecule type" value="Genomic_DNA"/>
</dbReference>
<dbReference type="FunFam" id="3.40.630.70:FF:000001">
    <property type="entry name" value="Leucyl/phenylalanyl-tRNA--protein transferase"/>
    <property type="match status" value="1"/>
</dbReference>
<organism evidence="5 6">
    <name type="scientific">Rhodocytophaga rosea</name>
    <dbReference type="NCBI Taxonomy" id="2704465"/>
    <lineage>
        <taxon>Bacteria</taxon>
        <taxon>Pseudomonadati</taxon>
        <taxon>Bacteroidota</taxon>
        <taxon>Cytophagia</taxon>
        <taxon>Cytophagales</taxon>
        <taxon>Rhodocytophagaceae</taxon>
        <taxon>Rhodocytophaga</taxon>
    </lineage>
</organism>
<dbReference type="Gene3D" id="3.40.630.70">
    <property type="entry name" value="Leucyl/phenylalanyl-tRNA-protein transferase, C-terminal domain"/>
    <property type="match status" value="1"/>
</dbReference>